<proteinExistence type="predicted"/>
<protein>
    <submittedName>
        <fullName evidence="1">Accessory factor UbiK family protein</fullName>
    </submittedName>
</protein>
<reference evidence="1" key="1">
    <citation type="submission" date="2021-01" db="EMBL/GenBank/DDBJ databases">
        <authorList>
            <person name="Sun Q."/>
        </authorList>
    </citation>
    <scope>NUCLEOTIDE SEQUENCE</scope>
    <source>
        <strain evidence="1">YIM B02566</strain>
    </source>
</reference>
<evidence type="ECO:0000313" key="2">
    <source>
        <dbReference type="Proteomes" id="UP000616151"/>
    </source>
</evidence>
<evidence type="ECO:0000313" key="1">
    <source>
        <dbReference type="EMBL" id="MBK1867461.1"/>
    </source>
</evidence>
<gene>
    <name evidence="1" type="ORF">JHL16_13980</name>
</gene>
<comment type="caution">
    <text evidence="1">The sequence shown here is derived from an EMBL/GenBank/DDBJ whole genome shotgun (WGS) entry which is preliminary data.</text>
</comment>
<accession>A0ACC5R467</accession>
<organism evidence="1 2">
    <name type="scientific">Taklimakanibacter albus</name>
    <dbReference type="NCBI Taxonomy" id="2800327"/>
    <lineage>
        <taxon>Bacteria</taxon>
        <taxon>Pseudomonadati</taxon>
        <taxon>Pseudomonadota</taxon>
        <taxon>Alphaproteobacteria</taxon>
        <taxon>Hyphomicrobiales</taxon>
        <taxon>Aestuariivirgaceae</taxon>
        <taxon>Taklimakanibacter</taxon>
    </lineage>
</organism>
<dbReference type="Proteomes" id="UP000616151">
    <property type="component" value="Unassembled WGS sequence"/>
</dbReference>
<dbReference type="EMBL" id="JAENHL010000007">
    <property type="protein sequence ID" value="MBK1867461.1"/>
    <property type="molecule type" value="Genomic_DNA"/>
</dbReference>
<keyword evidence="2" id="KW-1185">Reference proteome</keyword>
<sequence length="102" mass="11136">MTTTSSRFFDELAKLATNAAGAAQGVRREIDTLVKAQVERVLNDVGVVKREDFEVVREMAQKAREENDRLHERIAVLEARLGIVPPAAPTSEKPGEGPAATH</sequence>
<name>A0ACC5R467_9HYPH</name>